<keyword evidence="1" id="KW-0472">Membrane</keyword>
<evidence type="ECO:0000313" key="3">
    <source>
        <dbReference type="Proteomes" id="UP000297472"/>
    </source>
</evidence>
<dbReference type="AlphaFoldDB" id="A0A4Y8JS87"/>
<dbReference type="RefSeq" id="WP_134425404.1">
    <property type="nucleotide sequence ID" value="NZ_SOHA01000039.1"/>
</dbReference>
<organism evidence="2 3">
    <name type="scientific">Cryobacterium cryoconiti</name>
    <dbReference type="NCBI Taxonomy" id="1259239"/>
    <lineage>
        <taxon>Bacteria</taxon>
        <taxon>Bacillati</taxon>
        <taxon>Actinomycetota</taxon>
        <taxon>Actinomycetes</taxon>
        <taxon>Micrococcales</taxon>
        <taxon>Microbacteriaceae</taxon>
        <taxon>Cryobacterium</taxon>
    </lineage>
</organism>
<feature type="transmembrane region" description="Helical" evidence="1">
    <location>
        <begin position="12"/>
        <end position="37"/>
    </location>
</feature>
<proteinExistence type="predicted"/>
<protein>
    <submittedName>
        <fullName evidence="2">Uncharacterized protein</fullName>
    </submittedName>
</protein>
<evidence type="ECO:0000313" key="2">
    <source>
        <dbReference type="EMBL" id="TFD27534.1"/>
    </source>
</evidence>
<name>A0A4Y8JS87_9MICO</name>
<keyword evidence="3" id="KW-1185">Reference proteome</keyword>
<feature type="transmembrane region" description="Helical" evidence="1">
    <location>
        <begin position="57"/>
        <end position="74"/>
    </location>
</feature>
<dbReference type="Proteomes" id="UP000297472">
    <property type="component" value="Unassembled WGS sequence"/>
</dbReference>
<comment type="caution">
    <text evidence="2">The sequence shown here is derived from an EMBL/GenBank/DDBJ whole genome shotgun (WGS) entry which is preliminary data.</text>
</comment>
<keyword evidence="1" id="KW-1133">Transmembrane helix</keyword>
<keyword evidence="1" id="KW-0812">Transmembrane</keyword>
<dbReference type="EMBL" id="SOHA01000039">
    <property type="protein sequence ID" value="TFD27534.1"/>
    <property type="molecule type" value="Genomic_DNA"/>
</dbReference>
<gene>
    <name evidence="2" type="ORF">E3T49_13410</name>
</gene>
<evidence type="ECO:0000256" key="1">
    <source>
        <dbReference type="SAM" id="Phobius"/>
    </source>
</evidence>
<dbReference type="OrthoDB" id="5120920at2"/>
<accession>A0A4Y8JS87</accession>
<sequence>MTITFPPIRERAIAYIRTFVPLVVGSALGWALLTFTWLGDFLSSAATFLPPDVSPRVLLNAAATAAVIALYYWGARQLGKRWPQAEKWLLGSSAVPTYTAVEPSRTAQHSL</sequence>
<reference evidence="2 3" key="1">
    <citation type="submission" date="2019-03" db="EMBL/GenBank/DDBJ databases">
        <title>Genomics of glacier-inhabiting Cryobacterium strains.</title>
        <authorList>
            <person name="Liu Q."/>
            <person name="Xin Y.-H."/>
        </authorList>
    </citation>
    <scope>NUCLEOTIDE SEQUENCE [LARGE SCALE GENOMIC DNA]</scope>
    <source>
        <strain evidence="2 3">TMT1-51</strain>
    </source>
</reference>